<dbReference type="EMBL" id="AE017126">
    <property type="protein sequence ID" value="AAP99401.1"/>
    <property type="molecule type" value="Genomic_DNA"/>
</dbReference>
<evidence type="ECO:0000313" key="1">
    <source>
        <dbReference type="EMBL" id="AAP99401.1"/>
    </source>
</evidence>
<accession>Q7VDM1</accession>
<keyword evidence="2" id="KW-1185">Reference proteome</keyword>
<protein>
    <submittedName>
        <fullName evidence="1">Uncharacterized protein</fullName>
    </submittedName>
</protein>
<dbReference type="EnsemblBacteria" id="AAP99401">
    <property type="protein sequence ID" value="AAP99401"/>
    <property type="gene ID" value="Pro_0355"/>
</dbReference>
<evidence type="ECO:0000313" key="2">
    <source>
        <dbReference type="Proteomes" id="UP000001420"/>
    </source>
</evidence>
<sequence length="50" mass="5722">MQLDPMIVKVLLSRRGRLCSAATTVDIPATLKNEFRTERKSVKMFFLPVI</sequence>
<dbReference type="KEGG" id="pma:Pro_0355"/>
<organism evidence="1 2">
    <name type="scientific">Prochlorococcus marinus (strain SARG / CCMP1375 / SS120)</name>
    <dbReference type="NCBI Taxonomy" id="167539"/>
    <lineage>
        <taxon>Bacteria</taxon>
        <taxon>Bacillati</taxon>
        <taxon>Cyanobacteriota</taxon>
        <taxon>Cyanophyceae</taxon>
        <taxon>Synechococcales</taxon>
        <taxon>Prochlorococcaceae</taxon>
        <taxon>Prochlorococcus</taxon>
    </lineage>
</organism>
<dbReference type="Proteomes" id="UP000001420">
    <property type="component" value="Chromosome"/>
</dbReference>
<reference evidence="1 2" key="1">
    <citation type="journal article" date="2003" name="Proc. Natl. Acad. Sci. U.S.A.">
        <title>Genome sequence of the cyanobacterium Prochlorococcus marinus SS120, a nearly minimal oxyphototrophic genome.</title>
        <authorList>
            <person name="Dufresne A."/>
            <person name="Salanoubat M."/>
            <person name="Partensky F."/>
            <person name="Artiguenave F."/>
            <person name="Axmann I.M."/>
            <person name="Barbe V."/>
            <person name="Duprat S."/>
            <person name="Galperin M.Y."/>
            <person name="Koonin E.V."/>
            <person name="Le Gall F."/>
            <person name="Makarova K.S."/>
            <person name="Ostrowski M."/>
            <person name="Oztas S."/>
            <person name="Robert C."/>
            <person name="Rogozin I.B."/>
            <person name="Scanlan D.J."/>
            <person name="Tandeau de Marsac N."/>
            <person name="Weissenbach J."/>
            <person name="Wincker P."/>
            <person name="Wolf Y.I."/>
            <person name="Hess W.R."/>
        </authorList>
    </citation>
    <scope>NUCLEOTIDE SEQUENCE [LARGE SCALE GENOMIC DNA]</scope>
    <source>
        <strain evidence="2">SARG / CCMP1375 / SS120</strain>
    </source>
</reference>
<dbReference type="AlphaFoldDB" id="Q7VDM1"/>
<dbReference type="STRING" id="167539.Pro_0355"/>
<dbReference type="HOGENOM" id="CLU_3121466_0_0_3"/>
<name>Q7VDM1_PROMA</name>
<proteinExistence type="predicted"/>
<gene>
    <name evidence="1" type="ordered locus">Pro_0355</name>
</gene>